<evidence type="ECO:0000256" key="1">
    <source>
        <dbReference type="SAM" id="Phobius"/>
    </source>
</evidence>
<keyword evidence="1" id="KW-0812">Transmembrane</keyword>
<keyword evidence="1" id="KW-1133">Transmembrane helix</keyword>
<dbReference type="AlphaFoldDB" id="A0A2T0SWX2"/>
<evidence type="ECO:0000313" key="3">
    <source>
        <dbReference type="Proteomes" id="UP000239494"/>
    </source>
</evidence>
<feature type="transmembrane region" description="Helical" evidence="1">
    <location>
        <begin position="82"/>
        <end position="103"/>
    </location>
</feature>
<name>A0A2T0SWX2_9PSEU</name>
<organism evidence="2 3">
    <name type="scientific">Umezawaea tangerina</name>
    <dbReference type="NCBI Taxonomy" id="84725"/>
    <lineage>
        <taxon>Bacteria</taxon>
        <taxon>Bacillati</taxon>
        <taxon>Actinomycetota</taxon>
        <taxon>Actinomycetes</taxon>
        <taxon>Pseudonocardiales</taxon>
        <taxon>Pseudonocardiaceae</taxon>
        <taxon>Umezawaea</taxon>
    </lineage>
</organism>
<dbReference type="InterPro" id="IPR029058">
    <property type="entry name" value="AB_hydrolase_fold"/>
</dbReference>
<gene>
    <name evidence="2" type="ORF">CLV43_10973</name>
</gene>
<feature type="transmembrane region" description="Helical" evidence="1">
    <location>
        <begin position="115"/>
        <end position="135"/>
    </location>
</feature>
<comment type="caution">
    <text evidence="2">The sequence shown here is derived from an EMBL/GenBank/DDBJ whole genome shotgun (WGS) entry which is preliminary data.</text>
</comment>
<dbReference type="GO" id="GO:0016747">
    <property type="term" value="F:acyltransferase activity, transferring groups other than amino-acyl groups"/>
    <property type="evidence" value="ECO:0007669"/>
    <property type="project" value="TreeGrafter"/>
</dbReference>
<dbReference type="SUPFAM" id="SSF53474">
    <property type="entry name" value="alpha/beta-Hydrolases"/>
    <property type="match status" value="1"/>
</dbReference>
<dbReference type="PANTHER" id="PTHR48098">
    <property type="entry name" value="ENTEROCHELIN ESTERASE-RELATED"/>
    <property type="match status" value="1"/>
</dbReference>
<reference evidence="2 3" key="1">
    <citation type="submission" date="2018-03" db="EMBL/GenBank/DDBJ databases">
        <title>Genomic Encyclopedia of Archaeal and Bacterial Type Strains, Phase II (KMG-II): from individual species to whole genera.</title>
        <authorList>
            <person name="Goeker M."/>
        </authorList>
    </citation>
    <scope>NUCLEOTIDE SEQUENCE [LARGE SCALE GENOMIC DNA]</scope>
    <source>
        <strain evidence="2 3">DSM 44720</strain>
    </source>
</reference>
<dbReference type="Pfam" id="PF00756">
    <property type="entry name" value="Esterase"/>
    <property type="match status" value="1"/>
</dbReference>
<dbReference type="InterPro" id="IPR050583">
    <property type="entry name" value="Mycobacterial_A85_antigen"/>
</dbReference>
<evidence type="ECO:0000313" key="2">
    <source>
        <dbReference type="EMBL" id="PRY37853.1"/>
    </source>
</evidence>
<dbReference type="Gene3D" id="3.40.50.1820">
    <property type="entry name" value="alpha/beta hydrolase"/>
    <property type="match status" value="1"/>
</dbReference>
<sequence length="444" mass="47660">MCTSTHLDRIPPMPSPLDAPLLNGPVPVVVTASAAAAGAFLLWTRRRTWWTRVVPVSAAACALLAVGVGVAVDVLWRPFPEPLPPVLLVWLGLAVLGVVLAVARWRHAGWSARALAVFSAVLVLVGGLSGVNQYFAQYSTLRSALGASDTVSLDAAAKPAADEVHVPEGARLVDVWTPPADLPTRGTLSRTPIPSSTDYRPRDAMVYLPPAYAATPRPRLPVLVLLSGQPGTPRDWIDAGELVRHLDAYARAHKGLAPVVVVPDQLGSTTANPMCLDSPLGKTETYLAKDVPDWVRARLQVDGSRGAWTIAGLSQGGTCSFQLAVRAPSVYGRFIDVSGQREPTLGNRADTVRAAFGGDEQAFHRVNPLDVLKSTRFPDTQGMVVAGRDDSTYHDQDREVYEACLRAGMDVRWRELPGGHDWTVWRPGLVDALPWLGERTGLGG</sequence>
<accession>A0A2T0SWX2</accession>
<dbReference type="PANTHER" id="PTHR48098:SF1">
    <property type="entry name" value="DIACYLGLYCEROL ACYLTRANSFERASE_MYCOLYLTRANSFERASE AG85A"/>
    <property type="match status" value="1"/>
</dbReference>
<proteinExistence type="predicted"/>
<feature type="transmembrane region" description="Helical" evidence="1">
    <location>
        <begin position="24"/>
        <end position="44"/>
    </location>
</feature>
<protein>
    <submittedName>
        <fullName evidence="2">Enterochelin esterase-like enzyme</fullName>
    </submittedName>
</protein>
<keyword evidence="3" id="KW-1185">Reference proteome</keyword>
<dbReference type="EMBL" id="PVTF01000009">
    <property type="protein sequence ID" value="PRY37853.1"/>
    <property type="molecule type" value="Genomic_DNA"/>
</dbReference>
<feature type="transmembrane region" description="Helical" evidence="1">
    <location>
        <begin position="56"/>
        <end position="76"/>
    </location>
</feature>
<keyword evidence="1" id="KW-0472">Membrane</keyword>
<dbReference type="InterPro" id="IPR000801">
    <property type="entry name" value="Esterase-like"/>
</dbReference>
<dbReference type="OrthoDB" id="3723842at2"/>
<dbReference type="Proteomes" id="UP000239494">
    <property type="component" value="Unassembled WGS sequence"/>
</dbReference>